<dbReference type="SUPFAM" id="SSF54211">
    <property type="entry name" value="Ribosomal protein S5 domain 2-like"/>
    <property type="match status" value="1"/>
</dbReference>
<keyword evidence="2" id="KW-0547">Nucleotide-binding</keyword>
<proteinExistence type="inferred from homology"/>
<dbReference type="SUPFAM" id="SSF52540">
    <property type="entry name" value="P-loop containing nucleoside triphosphate hydrolases"/>
    <property type="match status" value="1"/>
</dbReference>
<organism evidence="5 6">
    <name type="scientific">Auritidibacter ignavus</name>
    <dbReference type="NCBI Taxonomy" id="678932"/>
    <lineage>
        <taxon>Bacteria</taxon>
        <taxon>Bacillati</taxon>
        <taxon>Actinomycetota</taxon>
        <taxon>Actinomycetes</taxon>
        <taxon>Micrococcales</taxon>
        <taxon>Micrococcaceae</taxon>
        <taxon>Auritidibacter</taxon>
    </lineage>
</organism>
<dbReference type="SMART" id="SM00382">
    <property type="entry name" value="AAA"/>
    <property type="match status" value="1"/>
</dbReference>
<keyword evidence="6" id="KW-1185">Reference proteome</keyword>
<dbReference type="Gene3D" id="3.40.50.300">
    <property type="entry name" value="P-loop containing nucleotide triphosphate hydrolases"/>
    <property type="match status" value="1"/>
</dbReference>
<reference evidence="5 6" key="1">
    <citation type="submission" date="2023-03" db="EMBL/GenBank/DDBJ databases">
        <title>Complete genome sequences of several Auritidibacter ignavus strains isolated from ear infections.</title>
        <authorList>
            <person name="Baehr T."/>
            <person name="Baumhoegger A.M."/>
        </authorList>
    </citation>
    <scope>NUCLEOTIDE SEQUENCE [LARGE SCALE GENOMIC DNA]</scope>
    <source>
        <strain evidence="5 6">BABAE-6</strain>
    </source>
</reference>
<accession>A0AAJ6AMB5</accession>
<dbReference type="InterPro" id="IPR014721">
    <property type="entry name" value="Ribsml_uS5_D2-typ_fold_subgr"/>
</dbReference>
<dbReference type="Pfam" id="PF01078">
    <property type="entry name" value="Mg_chelatase"/>
    <property type="match status" value="1"/>
</dbReference>
<comment type="similarity">
    <text evidence="1">Belongs to the Mg-chelatase subunits D/I family. ComM subfamily.</text>
</comment>
<dbReference type="InterPro" id="IPR000523">
    <property type="entry name" value="Mg_chelatse_chII-like_cat_dom"/>
</dbReference>
<dbReference type="Gene3D" id="3.30.230.10">
    <property type="match status" value="1"/>
</dbReference>
<dbReference type="PROSITE" id="PS50051">
    <property type="entry name" value="MCM_2"/>
    <property type="match status" value="1"/>
</dbReference>
<dbReference type="Proteomes" id="UP001224674">
    <property type="component" value="Chromosome"/>
</dbReference>
<dbReference type="Pfam" id="PF13335">
    <property type="entry name" value="Mg_chelatase_C"/>
    <property type="match status" value="1"/>
</dbReference>
<evidence type="ECO:0000256" key="2">
    <source>
        <dbReference type="ARBA" id="ARBA00022741"/>
    </source>
</evidence>
<dbReference type="PANTHER" id="PTHR32039:SF7">
    <property type="entry name" value="COMPETENCE PROTEIN COMM"/>
    <property type="match status" value="1"/>
</dbReference>
<protein>
    <submittedName>
        <fullName evidence="5">YifB family Mg chelatase-like AAA ATPase</fullName>
    </submittedName>
</protein>
<dbReference type="RefSeq" id="WP_279674970.1">
    <property type="nucleotide sequence ID" value="NZ_CP122566.1"/>
</dbReference>
<name>A0AAJ6AMB5_9MICC</name>
<dbReference type="InterPro" id="IPR003593">
    <property type="entry name" value="AAA+_ATPase"/>
</dbReference>
<dbReference type="GO" id="GO:0003677">
    <property type="term" value="F:DNA binding"/>
    <property type="evidence" value="ECO:0007669"/>
    <property type="project" value="InterPro"/>
</dbReference>
<feature type="domain" description="MCM C-terminal AAA(+) ATPase" evidence="4">
    <location>
        <begin position="309"/>
        <end position="422"/>
    </location>
</feature>
<dbReference type="NCBIfam" id="TIGR00368">
    <property type="entry name" value="YifB family Mg chelatase-like AAA ATPase"/>
    <property type="match status" value="1"/>
</dbReference>
<dbReference type="Pfam" id="PF13541">
    <property type="entry name" value="ChlI"/>
    <property type="match status" value="1"/>
</dbReference>
<sequence length="545" mass="58795">MNPEYDNNPASATADAVLDSMVLNVTEPARIGRTYAMALSGLHGELVTVEADIGGALPGFTLVGLPDQSLNEAKDRIRAAARNSGMPITRRHLTVNLTPAGLHKSGPLFDLAIVMAAYGAEYRVNDETGPVFLAALGLDGTLQHVPGLLAAVLAAQKAGFDTVVVAEASKKEAELVSGVTVLSYRHLSAVLEDFGAAVRSENFDVFTASAPDATMQEPDRQDELDFAEVAGQHHARWALEVAAAGGHHLLFQGPPGSGKTMLAQRLPTILPHLDEKVSLETTAIHSLASSQAKVIDSITTPPFQAPHHTASLASVIGGGTRQAQPGAISLAHGGVLFLDEAPEFDRRVLEALREPLENRHIELSRLRHNVIYPASFQLLLAANPCPCGWGYAGSRRCSCTSAVRRRYNARLSGPLLDRIDILVRLHPVTSRDLNRRGMQPESSATIRQRVLAARARQAERLKGTGVRVNAEMNQRLLHHPSLSVSPSARAILDRSLDRGEITARGYSRILKVAWTLADLAEQTHPGVDEIDMAFHLKLWGSEHDR</sequence>
<gene>
    <name evidence="5" type="ORF">QDX21_01240</name>
</gene>
<dbReference type="InterPro" id="IPR020568">
    <property type="entry name" value="Ribosomal_Su5_D2-typ_SF"/>
</dbReference>
<evidence type="ECO:0000313" key="6">
    <source>
        <dbReference type="Proteomes" id="UP001224674"/>
    </source>
</evidence>
<dbReference type="InterPro" id="IPR027417">
    <property type="entry name" value="P-loop_NTPase"/>
</dbReference>
<keyword evidence="3" id="KW-0067">ATP-binding</keyword>
<dbReference type="AlphaFoldDB" id="A0AAJ6AMB5"/>
<dbReference type="PANTHER" id="PTHR32039">
    <property type="entry name" value="MAGNESIUM-CHELATASE SUBUNIT CHLI"/>
    <property type="match status" value="1"/>
</dbReference>
<evidence type="ECO:0000256" key="3">
    <source>
        <dbReference type="ARBA" id="ARBA00022840"/>
    </source>
</evidence>
<evidence type="ECO:0000256" key="1">
    <source>
        <dbReference type="ARBA" id="ARBA00006354"/>
    </source>
</evidence>
<dbReference type="InterPro" id="IPR045006">
    <property type="entry name" value="CHLI-like"/>
</dbReference>
<dbReference type="CDD" id="cd00009">
    <property type="entry name" value="AAA"/>
    <property type="match status" value="1"/>
</dbReference>
<dbReference type="GO" id="GO:0005524">
    <property type="term" value="F:ATP binding"/>
    <property type="evidence" value="ECO:0007669"/>
    <property type="project" value="UniProtKB-KW"/>
</dbReference>
<dbReference type="EMBL" id="CP122566">
    <property type="protein sequence ID" value="WGH93473.1"/>
    <property type="molecule type" value="Genomic_DNA"/>
</dbReference>
<dbReference type="InterPro" id="IPR004482">
    <property type="entry name" value="Mg_chelat-rel"/>
</dbReference>
<dbReference type="InterPro" id="IPR025158">
    <property type="entry name" value="Mg_chelat-rel_C"/>
</dbReference>
<dbReference type="InterPro" id="IPR001208">
    <property type="entry name" value="MCM_dom"/>
</dbReference>
<evidence type="ECO:0000313" key="5">
    <source>
        <dbReference type="EMBL" id="WGH93473.1"/>
    </source>
</evidence>
<evidence type="ECO:0000259" key="4">
    <source>
        <dbReference type="PROSITE" id="PS50051"/>
    </source>
</evidence>